<reference evidence="1" key="1">
    <citation type="submission" date="2014-09" db="EMBL/GenBank/DDBJ databases">
        <authorList>
            <person name="Magalhaes I.L.F."/>
            <person name="Oliveira U."/>
            <person name="Santos F.R."/>
            <person name="Vidigal T.H.D.A."/>
            <person name="Brescovit A.D."/>
            <person name="Santos A.J."/>
        </authorList>
    </citation>
    <scope>NUCLEOTIDE SEQUENCE</scope>
    <source>
        <tissue evidence="1">Shoot tissue taken approximately 20 cm above the soil surface</tissue>
    </source>
</reference>
<proteinExistence type="predicted"/>
<organism evidence="1">
    <name type="scientific">Arundo donax</name>
    <name type="common">Giant reed</name>
    <name type="synonym">Donax arundinaceus</name>
    <dbReference type="NCBI Taxonomy" id="35708"/>
    <lineage>
        <taxon>Eukaryota</taxon>
        <taxon>Viridiplantae</taxon>
        <taxon>Streptophyta</taxon>
        <taxon>Embryophyta</taxon>
        <taxon>Tracheophyta</taxon>
        <taxon>Spermatophyta</taxon>
        <taxon>Magnoliopsida</taxon>
        <taxon>Liliopsida</taxon>
        <taxon>Poales</taxon>
        <taxon>Poaceae</taxon>
        <taxon>PACMAD clade</taxon>
        <taxon>Arundinoideae</taxon>
        <taxon>Arundineae</taxon>
        <taxon>Arundo</taxon>
    </lineage>
</organism>
<reference evidence="1" key="2">
    <citation type="journal article" date="2015" name="Data Brief">
        <title>Shoot transcriptome of the giant reed, Arundo donax.</title>
        <authorList>
            <person name="Barrero R.A."/>
            <person name="Guerrero F.D."/>
            <person name="Moolhuijzen P."/>
            <person name="Goolsby J.A."/>
            <person name="Tidwell J."/>
            <person name="Bellgard S.E."/>
            <person name="Bellgard M.I."/>
        </authorList>
    </citation>
    <scope>NUCLEOTIDE SEQUENCE</scope>
    <source>
        <tissue evidence="1">Shoot tissue taken approximately 20 cm above the soil surface</tissue>
    </source>
</reference>
<dbReference type="EMBL" id="GBRH01188288">
    <property type="protein sequence ID" value="JAE09608.1"/>
    <property type="molecule type" value="Transcribed_RNA"/>
</dbReference>
<dbReference type="AlphaFoldDB" id="A0A0A9FMT9"/>
<name>A0A0A9FMT9_ARUDO</name>
<evidence type="ECO:0000313" key="1">
    <source>
        <dbReference type="EMBL" id="JAE09608.1"/>
    </source>
</evidence>
<accession>A0A0A9FMT9</accession>
<sequence length="17" mass="1964">MELFRLNVSPNNGIWSS</sequence>
<protein>
    <submittedName>
        <fullName evidence="1">Uncharacterized protein</fullName>
    </submittedName>
</protein>